<evidence type="ECO:0000256" key="7">
    <source>
        <dbReference type="SAM" id="Phobius"/>
    </source>
</evidence>
<comment type="caution">
    <text evidence="8">The sequence shown here is derived from an EMBL/GenBank/DDBJ whole genome shotgun (WGS) entry which is preliminary data.</text>
</comment>
<evidence type="ECO:0000256" key="2">
    <source>
        <dbReference type="ARBA" id="ARBA00006679"/>
    </source>
</evidence>
<dbReference type="InterPro" id="IPR051907">
    <property type="entry name" value="DoxX-like_oxidoreductase"/>
</dbReference>
<dbReference type="InterPro" id="IPR032808">
    <property type="entry name" value="DoxX"/>
</dbReference>
<dbReference type="EMBL" id="JBHTIW010000012">
    <property type="protein sequence ID" value="MFD0921346.1"/>
    <property type="molecule type" value="Genomic_DNA"/>
</dbReference>
<accession>A0ABW3FRZ3</accession>
<reference evidence="9" key="1">
    <citation type="journal article" date="2019" name="Int. J. Syst. Evol. Microbiol.">
        <title>The Global Catalogue of Microorganisms (GCM) 10K type strain sequencing project: providing services to taxonomists for standard genome sequencing and annotation.</title>
        <authorList>
            <consortium name="The Broad Institute Genomics Platform"/>
            <consortium name="The Broad Institute Genome Sequencing Center for Infectious Disease"/>
            <person name="Wu L."/>
            <person name="Ma J."/>
        </authorList>
    </citation>
    <scope>NUCLEOTIDE SEQUENCE [LARGE SCALE GENOMIC DNA]</scope>
    <source>
        <strain evidence="9">CCUG 56401</strain>
    </source>
</reference>
<keyword evidence="6 7" id="KW-0472">Membrane</keyword>
<feature type="transmembrane region" description="Helical" evidence="7">
    <location>
        <begin position="98"/>
        <end position="116"/>
    </location>
</feature>
<evidence type="ECO:0000256" key="3">
    <source>
        <dbReference type="ARBA" id="ARBA00022475"/>
    </source>
</evidence>
<sequence length="157" mass="16965">MTTSAESQERVRPRLLSTTAPAAVVLIRIVVGAIFLSEGIQKFLFPAKLGPGRFATQTPLPDPAAWAYLDGAFEIGCGVLIILGLLTRLATIPMIIDMVGAEVFTKVPVLIHHGFWQYASDARAELSQFFGLVFLLIVGGGAWSLDALLTSRAARRR</sequence>
<comment type="similarity">
    <text evidence="2">Belongs to the DoxX family.</text>
</comment>
<keyword evidence="5 7" id="KW-1133">Transmembrane helix</keyword>
<dbReference type="RefSeq" id="WP_345600606.1">
    <property type="nucleotide sequence ID" value="NZ_BAABLT010000010.1"/>
</dbReference>
<evidence type="ECO:0000313" key="9">
    <source>
        <dbReference type="Proteomes" id="UP001597018"/>
    </source>
</evidence>
<keyword evidence="4 7" id="KW-0812">Transmembrane</keyword>
<keyword evidence="9" id="KW-1185">Reference proteome</keyword>
<dbReference type="Proteomes" id="UP001597018">
    <property type="component" value="Unassembled WGS sequence"/>
</dbReference>
<keyword evidence="3" id="KW-1003">Cell membrane</keyword>
<evidence type="ECO:0000256" key="4">
    <source>
        <dbReference type="ARBA" id="ARBA00022692"/>
    </source>
</evidence>
<protein>
    <submittedName>
        <fullName evidence="8">DoxX family protein</fullName>
    </submittedName>
</protein>
<evidence type="ECO:0000313" key="8">
    <source>
        <dbReference type="EMBL" id="MFD0921346.1"/>
    </source>
</evidence>
<evidence type="ECO:0000256" key="5">
    <source>
        <dbReference type="ARBA" id="ARBA00022989"/>
    </source>
</evidence>
<evidence type="ECO:0000256" key="6">
    <source>
        <dbReference type="ARBA" id="ARBA00023136"/>
    </source>
</evidence>
<evidence type="ECO:0000256" key="1">
    <source>
        <dbReference type="ARBA" id="ARBA00004651"/>
    </source>
</evidence>
<comment type="subcellular location">
    <subcellularLocation>
        <location evidence="1">Cell membrane</location>
        <topology evidence="1">Multi-pass membrane protein</topology>
    </subcellularLocation>
</comment>
<dbReference type="PANTHER" id="PTHR33452">
    <property type="entry name" value="OXIDOREDUCTASE CATD-RELATED"/>
    <property type="match status" value="1"/>
</dbReference>
<feature type="transmembrane region" description="Helical" evidence="7">
    <location>
        <begin position="128"/>
        <end position="149"/>
    </location>
</feature>
<feature type="transmembrane region" description="Helical" evidence="7">
    <location>
        <begin position="65"/>
        <end position="86"/>
    </location>
</feature>
<name>A0ABW3FRZ3_9PSEU</name>
<proteinExistence type="inferred from homology"/>
<dbReference type="Pfam" id="PF07681">
    <property type="entry name" value="DoxX"/>
    <property type="match status" value="1"/>
</dbReference>
<gene>
    <name evidence="8" type="ORF">ACFQ16_16495</name>
</gene>
<feature type="transmembrane region" description="Helical" evidence="7">
    <location>
        <begin position="20"/>
        <end position="45"/>
    </location>
</feature>
<dbReference type="PANTHER" id="PTHR33452:SF1">
    <property type="entry name" value="INNER MEMBRANE PROTEIN YPHA-RELATED"/>
    <property type="match status" value="1"/>
</dbReference>
<organism evidence="8 9">
    <name type="scientific">Saccharopolyspora rosea</name>
    <dbReference type="NCBI Taxonomy" id="524884"/>
    <lineage>
        <taxon>Bacteria</taxon>
        <taxon>Bacillati</taxon>
        <taxon>Actinomycetota</taxon>
        <taxon>Actinomycetes</taxon>
        <taxon>Pseudonocardiales</taxon>
        <taxon>Pseudonocardiaceae</taxon>
        <taxon>Saccharopolyspora</taxon>
    </lineage>
</organism>